<accession>A0A6J4TZR7</accession>
<sequence length="83" mass="9497">ARRARGRPQAAGHVHRLDGRPRPAPPRLRGRRQLGRRGARRSLRRRRGHDPPGQPGHGHRQRPRHPRRDHGEGAEAGRRGRAH</sequence>
<reference evidence="2" key="1">
    <citation type="submission" date="2020-02" db="EMBL/GenBank/DDBJ databases">
        <authorList>
            <person name="Meier V. D."/>
        </authorList>
    </citation>
    <scope>NUCLEOTIDE SEQUENCE</scope>
    <source>
        <strain evidence="2">AVDCRST_MAG30</strain>
    </source>
</reference>
<feature type="non-terminal residue" evidence="2">
    <location>
        <position position="83"/>
    </location>
</feature>
<feature type="compositionally biased region" description="Basic residues" evidence="1">
    <location>
        <begin position="57"/>
        <end position="68"/>
    </location>
</feature>
<dbReference type="EMBL" id="CADCVS010000537">
    <property type="protein sequence ID" value="CAA9534637.1"/>
    <property type="molecule type" value="Genomic_DNA"/>
</dbReference>
<dbReference type="GO" id="GO:0016853">
    <property type="term" value="F:isomerase activity"/>
    <property type="evidence" value="ECO:0007669"/>
    <property type="project" value="UniProtKB-KW"/>
</dbReference>
<feature type="compositionally biased region" description="Basic residues" evidence="1">
    <location>
        <begin position="28"/>
        <end position="48"/>
    </location>
</feature>
<feature type="non-terminal residue" evidence="2">
    <location>
        <position position="1"/>
    </location>
</feature>
<evidence type="ECO:0000313" key="2">
    <source>
        <dbReference type="EMBL" id="CAA9534637.1"/>
    </source>
</evidence>
<gene>
    <name evidence="2" type="ORF">AVDCRST_MAG30-4107</name>
</gene>
<dbReference type="AlphaFoldDB" id="A0A6J4TZR7"/>
<dbReference type="EC" id="5.99.1.3" evidence="2"/>
<evidence type="ECO:0000256" key="1">
    <source>
        <dbReference type="SAM" id="MobiDB-lite"/>
    </source>
</evidence>
<keyword evidence="2" id="KW-0413">Isomerase</keyword>
<protein>
    <submittedName>
        <fullName evidence="2">DNA gyrase subunit B</fullName>
        <ecNumber evidence="2">5.99.1.3</ecNumber>
    </submittedName>
</protein>
<proteinExistence type="predicted"/>
<organism evidence="2">
    <name type="scientific">uncultured Solirubrobacteraceae bacterium</name>
    <dbReference type="NCBI Taxonomy" id="1162706"/>
    <lineage>
        <taxon>Bacteria</taxon>
        <taxon>Bacillati</taxon>
        <taxon>Actinomycetota</taxon>
        <taxon>Thermoleophilia</taxon>
        <taxon>Solirubrobacterales</taxon>
        <taxon>Solirubrobacteraceae</taxon>
        <taxon>environmental samples</taxon>
    </lineage>
</organism>
<feature type="compositionally biased region" description="Basic and acidic residues" evidence="1">
    <location>
        <begin position="69"/>
        <end position="83"/>
    </location>
</feature>
<feature type="region of interest" description="Disordered" evidence="1">
    <location>
        <begin position="1"/>
        <end position="83"/>
    </location>
</feature>
<name>A0A6J4TZR7_9ACTN</name>